<dbReference type="AlphaFoldDB" id="A0A1I3SHU9"/>
<dbReference type="RefSeq" id="WP_175556767.1">
    <property type="nucleotide sequence ID" value="NZ_FORF01000031.1"/>
</dbReference>
<feature type="region of interest" description="Disordered" evidence="1">
    <location>
        <begin position="20"/>
        <end position="53"/>
    </location>
</feature>
<feature type="compositionally biased region" description="Acidic residues" evidence="1">
    <location>
        <begin position="20"/>
        <end position="32"/>
    </location>
</feature>
<proteinExistence type="predicted"/>
<gene>
    <name evidence="2" type="ORF">SAMN03080618_03376</name>
</gene>
<reference evidence="3" key="1">
    <citation type="submission" date="2016-10" db="EMBL/GenBank/DDBJ databases">
        <authorList>
            <person name="Varghese N."/>
            <person name="Submissions S."/>
        </authorList>
    </citation>
    <scope>NUCLEOTIDE SEQUENCE [LARGE SCALE GENOMIC DNA]</scope>
    <source>
        <strain evidence="3">DSM 21857</strain>
    </source>
</reference>
<dbReference type="EMBL" id="FORF01000031">
    <property type="protein sequence ID" value="SFJ58255.1"/>
    <property type="molecule type" value="Genomic_DNA"/>
</dbReference>
<accession>A0A1I3SHU9</accession>
<evidence type="ECO:0000256" key="1">
    <source>
        <dbReference type="SAM" id="MobiDB-lite"/>
    </source>
</evidence>
<sequence>MTRHDIENAIERLLSILDTLDDDPDREDDPAELDLPGFIWGGGEDGGPAHSGA</sequence>
<evidence type="ECO:0000313" key="3">
    <source>
        <dbReference type="Proteomes" id="UP000242763"/>
    </source>
</evidence>
<dbReference type="Proteomes" id="UP000242763">
    <property type="component" value="Unassembled WGS sequence"/>
</dbReference>
<protein>
    <submittedName>
        <fullName evidence="2">Uncharacterized protein</fullName>
    </submittedName>
</protein>
<organism evidence="2 3">
    <name type="scientific">Aquamicrobium aerolatum DSM 21857</name>
    <dbReference type="NCBI Taxonomy" id="1121003"/>
    <lineage>
        <taxon>Bacteria</taxon>
        <taxon>Pseudomonadati</taxon>
        <taxon>Pseudomonadota</taxon>
        <taxon>Alphaproteobacteria</taxon>
        <taxon>Hyphomicrobiales</taxon>
        <taxon>Phyllobacteriaceae</taxon>
        <taxon>Aerobium</taxon>
    </lineage>
</organism>
<keyword evidence="3" id="KW-1185">Reference proteome</keyword>
<evidence type="ECO:0000313" key="2">
    <source>
        <dbReference type="EMBL" id="SFJ58255.1"/>
    </source>
</evidence>
<name>A0A1I3SHU9_9HYPH</name>
<dbReference type="STRING" id="1121003.SAMN03080618_03376"/>